<evidence type="ECO:0000256" key="8">
    <source>
        <dbReference type="SAM" id="Phobius"/>
    </source>
</evidence>
<dbReference type="InterPro" id="IPR018456">
    <property type="entry name" value="PTR2_symporter_CS"/>
</dbReference>
<gene>
    <name evidence="9" type="primary">PTR2_2</name>
    <name evidence="9" type="ORF">SLS56_009066</name>
</gene>
<keyword evidence="6" id="KW-0813">Transport</keyword>
<dbReference type="InterPro" id="IPR036259">
    <property type="entry name" value="MFS_trans_sf"/>
</dbReference>
<evidence type="ECO:0000256" key="6">
    <source>
        <dbReference type="RuleBase" id="RU003755"/>
    </source>
</evidence>
<evidence type="ECO:0000313" key="10">
    <source>
        <dbReference type="Proteomes" id="UP001521116"/>
    </source>
</evidence>
<dbReference type="Pfam" id="PF00854">
    <property type="entry name" value="PTR2"/>
    <property type="match status" value="1"/>
</dbReference>
<comment type="similarity">
    <text evidence="2 6">Belongs to the major facilitator superfamily. Proton-dependent oligopeptide transporter (POT/PTR) (TC 2.A.17) family.</text>
</comment>
<feature type="transmembrane region" description="Helical" evidence="8">
    <location>
        <begin position="533"/>
        <end position="553"/>
    </location>
</feature>
<accession>A0ABR3SI86</accession>
<evidence type="ECO:0000256" key="5">
    <source>
        <dbReference type="ARBA" id="ARBA00023136"/>
    </source>
</evidence>
<dbReference type="EMBL" id="JAJVDC020000147">
    <property type="protein sequence ID" value="KAL1621668.1"/>
    <property type="molecule type" value="Genomic_DNA"/>
</dbReference>
<sequence>MAPLAGPGASRGDYATVPQAEPAVEMDILGAASNVSRVHHDRSLARRGPAQGARPGASGDSSAVDAPEVVESKRKSLDTVSDLSFDDDEPTEDEKQSLRHVPDSLPWSASLIAVVELCERFAYYGLSGPFQNYMANKYHDPSGLPGAIGLGQHGATLISSFFQFWCYLTPVFGAVVADQYLGKYWTIVYFSIVYMAGIVILFLTSLPSSIEAGYALPGLLTAILVIGLGTGGIKSNVSPLIAEQYEETKQRVKILPSGERVIVDPALTIQRIYMVFYMCINIGSLSAIATSTMELRIGFWAAYLLPLCMFVVGFVLIVMGKNKYVIRPPSGSVIANSFKALYIAILNQGDLDAAKPSLQRSYRIQRNIQWDDAFVGELKRALLACKVFCFYPIYWAAFGQMSNNFISQGKTLIFSADTPLLNNPFSAGQMQLHGIPNDIMQNIDPFAVICLIPLMDRYAYPFLRRRGFAMKPITRITFGFLFAALAMAYAAFLQHTIYASEPCFDAPSACAKALRPNGSYEPNHVHVVFQTPAYLVMAVSEILASVTGLEYAFMKAPASMKSFIMALYLLTTALGAMIGGLISPFARDPLLMGLYGGLALACLVTAGVFWKIFKKYNDIEDESSGVDGQGKEEDEMTA</sequence>
<keyword evidence="10" id="KW-1185">Reference proteome</keyword>
<keyword evidence="4 8" id="KW-1133">Transmembrane helix</keyword>
<dbReference type="Proteomes" id="UP001521116">
    <property type="component" value="Unassembled WGS sequence"/>
</dbReference>
<dbReference type="PROSITE" id="PS01022">
    <property type="entry name" value="PTR2_1"/>
    <property type="match status" value="1"/>
</dbReference>
<comment type="caution">
    <text evidence="9">The sequence shown here is derived from an EMBL/GenBank/DDBJ whole genome shotgun (WGS) entry which is preliminary data.</text>
</comment>
<feature type="transmembrane region" description="Helical" evidence="8">
    <location>
        <begin position="592"/>
        <end position="613"/>
    </location>
</feature>
<feature type="transmembrane region" description="Helical" evidence="8">
    <location>
        <begin position="565"/>
        <end position="586"/>
    </location>
</feature>
<keyword evidence="5 8" id="KW-0472">Membrane</keyword>
<feature type="transmembrane region" description="Helical" evidence="8">
    <location>
        <begin position="473"/>
        <end position="492"/>
    </location>
</feature>
<dbReference type="Gene3D" id="1.20.1250.20">
    <property type="entry name" value="MFS general substrate transporter like domains"/>
    <property type="match status" value="1"/>
</dbReference>
<evidence type="ECO:0000256" key="1">
    <source>
        <dbReference type="ARBA" id="ARBA00004141"/>
    </source>
</evidence>
<comment type="subcellular location">
    <subcellularLocation>
        <location evidence="1 6">Membrane</location>
        <topology evidence="1 6">Multi-pass membrane protein</topology>
    </subcellularLocation>
</comment>
<evidence type="ECO:0000256" key="7">
    <source>
        <dbReference type="SAM" id="MobiDB-lite"/>
    </source>
</evidence>
<dbReference type="PANTHER" id="PTHR11654">
    <property type="entry name" value="OLIGOPEPTIDE TRANSPORTER-RELATED"/>
    <property type="match status" value="1"/>
</dbReference>
<feature type="transmembrane region" description="Helical" evidence="8">
    <location>
        <begin position="272"/>
        <end position="291"/>
    </location>
</feature>
<feature type="transmembrane region" description="Helical" evidence="8">
    <location>
        <begin position="184"/>
        <end position="206"/>
    </location>
</feature>
<feature type="region of interest" description="Disordered" evidence="7">
    <location>
        <begin position="38"/>
        <end position="99"/>
    </location>
</feature>
<evidence type="ECO:0000256" key="2">
    <source>
        <dbReference type="ARBA" id="ARBA00005982"/>
    </source>
</evidence>
<protein>
    <submittedName>
        <fullName evidence="9">Peptide transporter ptr2</fullName>
    </submittedName>
</protein>
<organism evidence="9 10">
    <name type="scientific">Neofusicoccum ribis</name>
    <dbReference type="NCBI Taxonomy" id="45134"/>
    <lineage>
        <taxon>Eukaryota</taxon>
        <taxon>Fungi</taxon>
        <taxon>Dikarya</taxon>
        <taxon>Ascomycota</taxon>
        <taxon>Pezizomycotina</taxon>
        <taxon>Dothideomycetes</taxon>
        <taxon>Dothideomycetes incertae sedis</taxon>
        <taxon>Botryosphaeriales</taxon>
        <taxon>Botryosphaeriaceae</taxon>
        <taxon>Neofusicoccum</taxon>
    </lineage>
</organism>
<feature type="transmembrane region" description="Helical" evidence="8">
    <location>
        <begin position="157"/>
        <end position="177"/>
    </location>
</feature>
<dbReference type="InterPro" id="IPR000109">
    <property type="entry name" value="POT_fam"/>
</dbReference>
<evidence type="ECO:0000256" key="3">
    <source>
        <dbReference type="ARBA" id="ARBA00022692"/>
    </source>
</evidence>
<proteinExistence type="inferred from homology"/>
<keyword evidence="3 6" id="KW-0812">Transmembrane</keyword>
<feature type="transmembrane region" description="Helical" evidence="8">
    <location>
        <begin position="297"/>
        <end position="319"/>
    </location>
</feature>
<evidence type="ECO:0000256" key="4">
    <source>
        <dbReference type="ARBA" id="ARBA00022989"/>
    </source>
</evidence>
<name>A0ABR3SI86_9PEZI</name>
<dbReference type="PROSITE" id="PS01023">
    <property type="entry name" value="PTR2_2"/>
    <property type="match status" value="1"/>
</dbReference>
<feature type="transmembrane region" description="Helical" evidence="8">
    <location>
        <begin position="212"/>
        <end position="233"/>
    </location>
</feature>
<reference evidence="9 10" key="1">
    <citation type="submission" date="2024-02" db="EMBL/GenBank/DDBJ databases">
        <title>De novo assembly and annotation of 12 fungi associated with fruit tree decline syndrome in Ontario, Canada.</title>
        <authorList>
            <person name="Sulman M."/>
            <person name="Ellouze W."/>
            <person name="Ilyukhin E."/>
        </authorList>
    </citation>
    <scope>NUCLEOTIDE SEQUENCE [LARGE SCALE GENOMIC DNA]</scope>
    <source>
        <strain evidence="9 10">M1-105</strain>
    </source>
</reference>
<evidence type="ECO:0000313" key="9">
    <source>
        <dbReference type="EMBL" id="KAL1621668.1"/>
    </source>
</evidence>
<dbReference type="SUPFAM" id="SSF103473">
    <property type="entry name" value="MFS general substrate transporter"/>
    <property type="match status" value="1"/>
</dbReference>